<proteinExistence type="inferred from homology"/>
<feature type="compositionally biased region" description="Polar residues" evidence="5">
    <location>
        <begin position="868"/>
        <end position="882"/>
    </location>
</feature>
<keyword evidence="4" id="KW-0720">Serine protease</keyword>
<dbReference type="Proteomes" id="UP000678499">
    <property type="component" value="Unassembled WGS sequence"/>
</dbReference>
<keyword evidence="4" id="KW-0378">Hydrolase</keyword>
<evidence type="ECO:0000313" key="9">
    <source>
        <dbReference type="Proteomes" id="UP000678499"/>
    </source>
</evidence>
<evidence type="ECO:0000313" key="8">
    <source>
        <dbReference type="EMBL" id="CAD7273601.1"/>
    </source>
</evidence>
<evidence type="ECO:0000256" key="1">
    <source>
        <dbReference type="ARBA" id="ARBA00023157"/>
    </source>
</evidence>
<feature type="region of interest" description="Disordered" evidence="5">
    <location>
        <begin position="2623"/>
        <end position="2649"/>
    </location>
</feature>
<comment type="similarity">
    <text evidence="2">Belongs to the peptidase S1 family. CLIP subfamily.</text>
</comment>
<dbReference type="PROSITE" id="PS50240">
    <property type="entry name" value="TRYPSIN_DOM"/>
    <property type="match status" value="1"/>
</dbReference>
<dbReference type="CDD" id="cd00190">
    <property type="entry name" value="Tryp_SPc"/>
    <property type="match status" value="1"/>
</dbReference>
<dbReference type="OrthoDB" id="10016557at2759"/>
<feature type="compositionally biased region" description="Pro residues" evidence="5">
    <location>
        <begin position="16"/>
        <end position="30"/>
    </location>
</feature>
<feature type="transmembrane region" description="Helical" evidence="6">
    <location>
        <begin position="214"/>
        <end position="239"/>
    </location>
</feature>
<gene>
    <name evidence="8" type="ORF">NMOB1V02_LOCUS1479</name>
</gene>
<feature type="region of interest" description="Disordered" evidence="5">
    <location>
        <begin position="731"/>
        <end position="771"/>
    </location>
</feature>
<dbReference type="Pfam" id="PF00089">
    <property type="entry name" value="Trypsin"/>
    <property type="match status" value="1"/>
</dbReference>
<feature type="disulfide bond" evidence="3">
    <location>
        <begin position="3394"/>
        <end position="3409"/>
    </location>
</feature>
<evidence type="ECO:0000259" key="7">
    <source>
        <dbReference type="PROSITE" id="PS50240"/>
    </source>
</evidence>
<feature type="region of interest" description="Disordered" evidence="5">
    <location>
        <begin position="2441"/>
        <end position="2480"/>
    </location>
</feature>
<name>A0A7R9BFA9_9CRUS</name>
<feature type="disulfide bond" evidence="3">
    <location>
        <begin position="2896"/>
        <end position="2911"/>
    </location>
</feature>
<feature type="compositionally biased region" description="Polar residues" evidence="5">
    <location>
        <begin position="747"/>
        <end position="762"/>
    </location>
</feature>
<dbReference type="Pfam" id="PF00057">
    <property type="entry name" value="Ldl_recept_a"/>
    <property type="match status" value="1"/>
</dbReference>
<feature type="region of interest" description="Disordered" evidence="5">
    <location>
        <begin position="1550"/>
        <end position="1575"/>
    </location>
</feature>
<feature type="region of interest" description="Disordered" evidence="5">
    <location>
        <begin position="856"/>
        <end position="886"/>
    </location>
</feature>
<dbReference type="InterPro" id="IPR002172">
    <property type="entry name" value="LDrepeatLR_classA_rpt"/>
</dbReference>
<dbReference type="SUPFAM" id="SSF50494">
    <property type="entry name" value="Trypsin-like serine proteases"/>
    <property type="match status" value="2"/>
</dbReference>
<keyword evidence="1 3" id="KW-1015">Disulfide bond</keyword>
<keyword evidence="6" id="KW-1133">Transmembrane helix</keyword>
<evidence type="ECO:0000256" key="6">
    <source>
        <dbReference type="SAM" id="Phobius"/>
    </source>
</evidence>
<feature type="disulfide bond" evidence="3">
    <location>
        <begin position="2830"/>
        <end position="2845"/>
    </location>
</feature>
<keyword evidence="6" id="KW-0812">Transmembrane</keyword>
<dbReference type="InterPro" id="IPR001254">
    <property type="entry name" value="Trypsin_dom"/>
</dbReference>
<dbReference type="PROSITE" id="PS00134">
    <property type="entry name" value="TRYPSIN_HIS"/>
    <property type="match status" value="1"/>
</dbReference>
<evidence type="ECO:0000256" key="2">
    <source>
        <dbReference type="ARBA" id="ARBA00024195"/>
    </source>
</evidence>
<feature type="domain" description="Peptidase S1" evidence="7">
    <location>
        <begin position="3055"/>
        <end position="3303"/>
    </location>
</feature>
<dbReference type="GO" id="GO:0006508">
    <property type="term" value="P:proteolysis"/>
    <property type="evidence" value="ECO:0007669"/>
    <property type="project" value="UniProtKB-KW"/>
</dbReference>
<feature type="compositionally biased region" description="Polar residues" evidence="5">
    <location>
        <begin position="1042"/>
        <end position="1051"/>
    </location>
</feature>
<feature type="compositionally biased region" description="Polar residues" evidence="5">
    <location>
        <begin position="1239"/>
        <end position="1250"/>
    </location>
</feature>
<feature type="compositionally biased region" description="Basic and acidic residues" evidence="5">
    <location>
        <begin position="1601"/>
        <end position="1617"/>
    </location>
</feature>
<feature type="compositionally biased region" description="Polar residues" evidence="5">
    <location>
        <begin position="1339"/>
        <end position="1353"/>
    </location>
</feature>
<feature type="compositionally biased region" description="Polar residues" evidence="5">
    <location>
        <begin position="1314"/>
        <end position="1328"/>
    </location>
</feature>
<feature type="disulfide bond" evidence="3">
    <location>
        <begin position="3797"/>
        <end position="3809"/>
    </location>
</feature>
<dbReference type="SUPFAM" id="SSF57424">
    <property type="entry name" value="LDL receptor-like module"/>
    <property type="match status" value="3"/>
</dbReference>
<dbReference type="InterPro" id="IPR036055">
    <property type="entry name" value="LDL_receptor-like_sf"/>
</dbReference>
<dbReference type="EMBL" id="OA882184">
    <property type="protein sequence ID" value="CAD7273601.1"/>
    <property type="molecule type" value="Genomic_DNA"/>
</dbReference>
<feature type="disulfide bond" evidence="3">
    <location>
        <begin position="3465"/>
        <end position="3480"/>
    </location>
</feature>
<evidence type="ECO:0000256" key="4">
    <source>
        <dbReference type="RuleBase" id="RU363034"/>
    </source>
</evidence>
<feature type="compositionally biased region" description="Polar residues" evidence="5">
    <location>
        <begin position="46"/>
        <end position="72"/>
    </location>
</feature>
<feature type="compositionally biased region" description="Polar residues" evidence="5">
    <location>
        <begin position="1060"/>
        <end position="1075"/>
    </location>
</feature>
<dbReference type="SMART" id="SM00192">
    <property type="entry name" value="LDLa"/>
    <property type="match status" value="7"/>
</dbReference>
<feature type="region of interest" description="Disordered" evidence="5">
    <location>
        <begin position="1768"/>
        <end position="1795"/>
    </location>
</feature>
<reference evidence="8" key="1">
    <citation type="submission" date="2020-11" db="EMBL/GenBank/DDBJ databases">
        <authorList>
            <person name="Tran Van P."/>
        </authorList>
    </citation>
    <scope>NUCLEOTIDE SEQUENCE</scope>
</reference>
<feature type="compositionally biased region" description="Basic and acidic residues" evidence="5">
    <location>
        <begin position="670"/>
        <end position="679"/>
    </location>
</feature>
<dbReference type="Gene3D" id="2.40.10.10">
    <property type="entry name" value="Trypsin-like serine proteases"/>
    <property type="match status" value="1"/>
</dbReference>
<feature type="compositionally biased region" description="Polar residues" evidence="5">
    <location>
        <begin position="1458"/>
        <end position="1471"/>
    </location>
</feature>
<feature type="region of interest" description="Disordered" evidence="5">
    <location>
        <begin position="655"/>
        <end position="689"/>
    </location>
</feature>
<dbReference type="PANTHER" id="PTHR24252:SF7">
    <property type="entry name" value="HYALIN"/>
    <property type="match status" value="1"/>
</dbReference>
<dbReference type="CDD" id="cd00112">
    <property type="entry name" value="LDLa"/>
    <property type="match status" value="4"/>
</dbReference>
<dbReference type="InterPro" id="IPR009003">
    <property type="entry name" value="Peptidase_S1_PA"/>
</dbReference>
<keyword evidence="4" id="KW-0645">Protease</keyword>
<dbReference type="SMART" id="SM00020">
    <property type="entry name" value="Tryp_SPc"/>
    <property type="match status" value="1"/>
</dbReference>
<dbReference type="InterPro" id="IPR033116">
    <property type="entry name" value="TRYPSIN_SER"/>
</dbReference>
<dbReference type="PANTHER" id="PTHR24252">
    <property type="entry name" value="ACROSIN-RELATED"/>
    <property type="match status" value="1"/>
</dbReference>
<feature type="compositionally biased region" description="Polar residues" evidence="5">
    <location>
        <begin position="659"/>
        <end position="669"/>
    </location>
</feature>
<feature type="region of interest" description="Disordered" evidence="5">
    <location>
        <begin position="1455"/>
        <end position="1483"/>
    </location>
</feature>
<feature type="compositionally biased region" description="Polar residues" evidence="5">
    <location>
        <begin position="925"/>
        <end position="936"/>
    </location>
</feature>
<dbReference type="GO" id="GO:0004252">
    <property type="term" value="F:serine-type endopeptidase activity"/>
    <property type="evidence" value="ECO:0007669"/>
    <property type="project" value="InterPro"/>
</dbReference>
<keyword evidence="6" id="KW-0472">Membrane</keyword>
<dbReference type="PRINTS" id="PR00261">
    <property type="entry name" value="LDLRECEPTOR"/>
</dbReference>
<feature type="compositionally biased region" description="Polar residues" evidence="5">
    <location>
        <begin position="1623"/>
        <end position="1638"/>
    </location>
</feature>
<evidence type="ECO:0000256" key="5">
    <source>
        <dbReference type="SAM" id="MobiDB-lite"/>
    </source>
</evidence>
<dbReference type="PROSITE" id="PS50068">
    <property type="entry name" value="LDLRA_2"/>
    <property type="match status" value="5"/>
</dbReference>
<feature type="compositionally biased region" description="Polar residues" evidence="5">
    <location>
        <begin position="2446"/>
        <end position="2455"/>
    </location>
</feature>
<dbReference type="PROSITE" id="PS00135">
    <property type="entry name" value="TRYPSIN_SER"/>
    <property type="match status" value="1"/>
</dbReference>
<keyword evidence="9" id="KW-1185">Reference proteome</keyword>
<feature type="compositionally biased region" description="Basic and acidic residues" evidence="5">
    <location>
        <begin position="1251"/>
        <end position="1271"/>
    </location>
</feature>
<accession>A0A7R9BFA9</accession>
<dbReference type="Gene3D" id="4.10.400.10">
    <property type="entry name" value="Low-density Lipoprotein Receptor"/>
    <property type="match status" value="3"/>
</dbReference>
<dbReference type="InterPro" id="IPR043504">
    <property type="entry name" value="Peptidase_S1_PA_chymotrypsin"/>
</dbReference>
<feature type="region of interest" description="Disordered" evidence="5">
    <location>
        <begin position="1"/>
        <end position="78"/>
    </location>
</feature>
<feature type="region of interest" description="Disordered" evidence="5">
    <location>
        <begin position="1239"/>
        <end position="1379"/>
    </location>
</feature>
<feature type="compositionally biased region" description="Basic and acidic residues" evidence="5">
    <location>
        <begin position="937"/>
        <end position="961"/>
    </location>
</feature>
<organism evidence="8">
    <name type="scientific">Notodromas monacha</name>
    <dbReference type="NCBI Taxonomy" id="399045"/>
    <lineage>
        <taxon>Eukaryota</taxon>
        <taxon>Metazoa</taxon>
        <taxon>Ecdysozoa</taxon>
        <taxon>Arthropoda</taxon>
        <taxon>Crustacea</taxon>
        <taxon>Oligostraca</taxon>
        <taxon>Ostracoda</taxon>
        <taxon>Podocopa</taxon>
        <taxon>Podocopida</taxon>
        <taxon>Cypridocopina</taxon>
        <taxon>Cypridoidea</taxon>
        <taxon>Cyprididae</taxon>
        <taxon>Notodromas</taxon>
    </lineage>
</organism>
<dbReference type="FunFam" id="2.40.10.10:FF:000002">
    <property type="entry name" value="Transmembrane protease serine"/>
    <property type="match status" value="1"/>
</dbReference>
<feature type="region of interest" description="Disordered" evidence="5">
    <location>
        <begin position="925"/>
        <end position="1003"/>
    </location>
</feature>
<dbReference type="InterPro" id="IPR018114">
    <property type="entry name" value="TRYPSIN_HIS"/>
</dbReference>
<sequence>MSFIGDRGPGRHGSKKPPPPPPPMPPPPNPRSTSTFRPPPDDVSGFQEQTESSIQHQDVPTSSEEMQFQQPPASFMPPTDDAAIDSWGVNAGDWRHSAEHSSHAAIADKQDELLRAKSMHRRQTVKHGLDGGFSYINTVKKAKTLSHEEEQLLNNEGSRTPFGYSRKHRHSNRLMSSMKAPKSVSPLVEEQENLNMRERAIEPPRNSRRKSSRLCWVIAVTILAALLGAAVVFIAVLLVRDRTPDPPHVIITNTFDHSSTEKHPGEAFFESDNELPALLSREKLPEAKTEHLFLSRIKLDTLNVSKEWNGMKSPASKIFAKHVEEFLSVGLKDGVMTAGDVKSVKVDNFDPVTREIFLSLKLNRPHFADHVNYDIAKAIQLHNGFMLAHRVNYGDVKTSDVFRLQGMLDVIHKDTSEDIDHSRMGLELSHLIRSTAKLNQKFVSMKLVDFSQGQDHVVHLTYNVVFNQIVSVTMLESEVLKTLEVMGGKLGPYPVKSDSVRFRDISNWSNEETKVSFTTSSPKPESVTPLMTETTTNDSAPSSEILMAAGRMPTLTAELSGSLDFLPYNKVARLNPNMSSLRAIEQAFNKLVALEEWHRNKSKIQHQLLPYMKGPVESIDLGRTLEEVTPQPQTTLRNFIPEELMLIPYSKFKQPPKLLQSNPQSLESQETSKRPTKENHSKHKHKLPKTTSIDKLFAAEFDPVLELSFSPSEINKGAADFLNATTEIQRENSQSDETSALFKATDPSPTWNATINNEGLNRSNEDSQPPGVQLEPVPVVQLEETTSEATQSSIPVDIRKMSPEEMESNSTPEFDRGITPALDEFGLDCVEDATVATLTGGETILFGAEFEPIKENNGSISVPEDVSSGLNRKSEGLNSTGGFMNETDSFDASLIPVLKSGDEKDASTLSALGTDANPFLARASNANSSREGNTQLDQEHIDQEKQKKLSPLEEIIPKDFESSASPATEIIAGEKNGSKTEPDLDSGVKPTDNRQESSKNVSSTSIDKLFAAEFDPVLELSFTPSEINKGAAEFLNATTEIQRENSQSDETSALFKATDPSPTWNATINNEGLNRSNEDSQPPGVQLEPVPVVQLEETTSEATQSSIPVDIRKMSPEEMESNSTLEFDRGITPALDEFGLDCVEDAATVATLTGGETILFGAEFEPIQENNGSISVPEDVSSGLNRKSEGLNSTGGFMNETDSFDASLIPVLKSGDEKDASTLSALGTDANPFLARASNANSSQEGNTQLDQEHIDQEKQKKLSPLEEIIPKDFGSSASPATEIIAGENNGSKTEPDLDSGVKPTDNRQESSKNVRINNTDFNTSNLDTGAAIELKSDAVSTMPPQRSENTGIPSAALESPGKDATQENNNSNDPLSLHMKDLNLRRNEAANIQHLGTNSSEVGNDPIPEVKSAHIERTSVGSMVLSNLEDGPDLPDPQNSFDSPLAHLGDAIGETKSAVQQAVTPSTLPQQREKSEDNSNPGLDAIIRIAGVADRPVDPLTGMQPGDENASSVLQELLEPPQKIPESPDRIGTAGSSILELHVPSQTRNLTELLLPPPPASERPATSRDEIINSAHDFDSAVGFRSLFDDVSSQFSPPDEEVKQARDRNSSKKSLDDPPSISEPNLSTSNGASTSQFPPKVEVADASPNLSSVGVSEQTLQKSEDALTTTPPLDQSILQKFVSIPSASLQFPSPPKEGTIIDSFTFEATVGGDTKIFRDETAKKKEESLPGPLPSNEKAAIDQALDSPQNAPKVFRPKLFRTLSGQPETVATGRPSPSPVMPPGILANLPPQRPPLPPSVPLRPVGAPIPQRFQPPGGPTFVNQQFVNRAPPAFFPPFPFGGFNTAVRRPTRESITRNPRQYSRPSESQLGSQNPILKALNEPRRNSVNELLERAKSLDYVLRLMTEQKSKQSKKATAVQQVRQPAPTWPFHAEQNVAAARSKRSHPIFCPADFEMRRLVYDPKIWKFCTDLRAAHRRFFWWNPGYNRAPYVVHRPTPIMYKPSYMNEVMRYNQLHHPGGVPTEVPADLEPIYEEPQETYEPSYSPHPKRGDVVDTHGFALKINFPSPSHDLHNLHARWKRDLEGSTNPGRTDDSFSDVGEWSTSITKRRLLAIPPAFRGDDIFDKQQLTKRYNQIWRAARQKFANACPPDFIFRSHQYDWKVWADCAEAGIKIRPPGNMHVQKFHPRNQQFLPPNPFAQPVPDTFHPLSKQRFQKHTAPPPDFPPHSGLPFLSDEKFKLSPSTVPGTSDYLRPVENRVLSCPKDLATSKFYGPLLASYCTPDQEERKIEPTRMYCENEVLLQEHLFDSQAVHYCRVKYGTRKAVEPSEESYHRSGDVVDADGVCSMAVEVISKIEEALNGDELTECVKKLLSALADILQKEARNMPSSSGLVPEMLSLQSNLAPNSVEKPAEMSSGRTGIHQHFEAPRKPAQNIIQTHRKENSEQQIPPSNFRDQGRTQISMPPPPSQSSMTQSQNLAKPAPALPHLMGAQRQKVIQAQGTLSTATSPRQNFIQILKPRPNQNHITPVQGQSRNNPTIMSQHRPPVIVGLSFPSQKAAFPPTNPDLLDSAMMGKKNEFDPLLNQTTWSRTAIDGKYVDLLDAASPRVNVMEMDSGALAEQVGPTRTTGTGVETRPPPAVQKEPLTPGPTFNPVQHFRSEEDGGIKLNVDSMRTARTMMRNPDEDYSGFIDGRGQLECIFNELDCDHSQTYHSSLDGIFSRNLKAEKSVSAADKHIADEILSKLKSTLNVELIIENSKLEDAEAAKETAARSSDGFLTSYAHHAEYHQIKRCNGIVEHPSGADEYNCTCVERVDWINSASMPRNVSRLCDGTDDCPDGSDETGCAYTHGLKVLRDCPPHSEKHCVKCPPKHRLCIDSDDRTFDAERHCYSKEETCDGAHKCKNGEDERVCFAAHHVRDATHLLYGLRGRGYMYRRVSGLWHMICVTDGKSFDAAAAAAELCRQTMGVPSEKVTPRIIPLPKNYTGQFVGYINRSWAPTTCPSKLVYQIQCDPPKCGYSGEVRHRRTVSSIITDDDPMIEKYREKGSPIRNQDRIVGGVASKAGRNPHMCAIWHGPYFSCGGTILSEKFILTAAHCFFIWISPTKLLPYQTVHYRVMAGNLRRFSNSPSTQYSSLEYVIPSEEYSGAASSTHYYSGDIAIGVLKNPLYFNRWVHPICLPPPNLPKPDGVECRVMGWGHTQYNGVSPDTLHEVYVKCMGSCKYLAEMNYVDDATMLCAGWLGEGGKDACAGDSGGALICPLDEDEEQWYIVGVVSHGKLCAMKNFPGVYTLVSAYLPWIRKVLTGAINYKEGKYATKSECSGVLCQRTGICIHPGEVCDKKIDCLLDVASKDEFEACNLGSIKHGSKPAKIGNTCGPGKSKCKSGSHCYTKRQLCNAVPDCPDKTDEIGCTCGDYLQAFPEFQSLVCDGITHCFDGSDESRCKVENDTIACERSPDNKRIGKKLICNGAPDCPNGEDEVGCYSITADPNEIIFDSRNKAIPMQSGIVLSWKSPFTIASYITPCFKKFAPPLTVKICEYLGFDMKGNLRVRLGHWKPSMPVKTSFEQVIPINGLKILQDEKIALLHMESVPHQSDAVIPICLPDALPQKKTMQCYIGGIAKGKIEFVNITATPCEHDMLCLSYASGTLPCMAKWGSALSCATDAENPTRWEAIAVFEAKGTCATQELPSKLPALATATKRILETMLLGPAPRIEAKPCESGDLMSYGICVPKTNQKDGIPHSHDLMDEVTTTDVKTERFCDVAEGFDTDYYGCGKSYFGAKAALTRVPRVLEKDAHQECESGYFTCASGKCIPQEKVCDQMTSFCDDGSDQVNCDCVGKIQNRTWSGSVCDGIQDCYGYEDEKNSQCGVPENHQRCISNPKNTAGSSESVHYTKLCDGVQDCQSGEDEQNRMCFAMTPESHVPLDPIGYPVSQNPGIAFARQHGIWAPLPAANFTMAFGHVICSLFKKQACEFKVIPYPAVDSKFTQEYLRSIQVQTAPFYDSVYLTCCD</sequence>
<comment type="caution">
    <text evidence="3">Lacks conserved residue(s) required for the propagation of feature annotation.</text>
</comment>
<dbReference type="EMBL" id="CAJPEX010000147">
    <property type="protein sequence ID" value="CAG0913753.1"/>
    <property type="molecule type" value="Genomic_DNA"/>
</dbReference>
<feature type="compositionally biased region" description="Polar residues" evidence="5">
    <location>
        <begin position="1857"/>
        <end position="1875"/>
    </location>
</feature>
<feature type="region of interest" description="Disordered" evidence="5">
    <location>
        <begin position="1593"/>
        <end position="1640"/>
    </location>
</feature>
<feature type="compositionally biased region" description="Basic and acidic residues" evidence="5">
    <location>
        <begin position="1566"/>
        <end position="1575"/>
    </location>
</feature>
<feature type="region of interest" description="Disordered" evidence="5">
    <location>
        <begin position="1852"/>
        <end position="1875"/>
    </location>
</feature>
<protein>
    <recommendedName>
        <fullName evidence="7">Peptidase S1 domain-containing protein</fullName>
    </recommendedName>
</protein>
<feature type="region of interest" description="Disordered" evidence="5">
    <location>
        <begin position="515"/>
        <end position="538"/>
    </location>
</feature>
<evidence type="ECO:0000256" key="3">
    <source>
        <dbReference type="PROSITE-ProRule" id="PRU00124"/>
    </source>
</evidence>
<feature type="region of interest" description="Disordered" evidence="5">
    <location>
        <begin position="1042"/>
        <end position="1086"/>
    </location>
</feature>